<accession>A0AAC9KB85</accession>
<dbReference type="InterPro" id="IPR003370">
    <property type="entry name" value="Chromate_transpt"/>
</dbReference>
<organism evidence="8 9">
    <name type="scientific">Granulibacter bethesdensis</name>
    <dbReference type="NCBI Taxonomy" id="364410"/>
    <lineage>
        <taxon>Bacteria</taxon>
        <taxon>Pseudomonadati</taxon>
        <taxon>Pseudomonadota</taxon>
        <taxon>Alphaproteobacteria</taxon>
        <taxon>Acetobacterales</taxon>
        <taxon>Acetobacteraceae</taxon>
        <taxon>Granulibacter</taxon>
    </lineage>
</organism>
<feature type="transmembrane region" description="Helical" evidence="7">
    <location>
        <begin position="123"/>
        <end position="143"/>
    </location>
</feature>
<dbReference type="AlphaFoldDB" id="A0AAC9KB85"/>
<evidence type="ECO:0000256" key="3">
    <source>
        <dbReference type="ARBA" id="ARBA00022475"/>
    </source>
</evidence>
<evidence type="ECO:0000256" key="4">
    <source>
        <dbReference type="ARBA" id="ARBA00022692"/>
    </source>
</evidence>
<evidence type="ECO:0000313" key="9">
    <source>
        <dbReference type="Proteomes" id="UP000182373"/>
    </source>
</evidence>
<feature type="transmembrane region" description="Helical" evidence="7">
    <location>
        <begin position="167"/>
        <end position="185"/>
    </location>
</feature>
<protein>
    <submittedName>
        <fullName evidence="8">Chromate transport protein</fullName>
    </submittedName>
</protein>
<dbReference type="EMBL" id="CP018191">
    <property type="protein sequence ID" value="APH53983.1"/>
    <property type="molecule type" value="Genomic_DNA"/>
</dbReference>
<evidence type="ECO:0000256" key="1">
    <source>
        <dbReference type="ARBA" id="ARBA00004651"/>
    </source>
</evidence>
<keyword evidence="5 7" id="KW-1133">Transmembrane helix</keyword>
<name>A0AAC9KB85_9PROT</name>
<comment type="subcellular location">
    <subcellularLocation>
        <location evidence="1">Cell membrane</location>
        <topology evidence="1">Multi-pass membrane protein</topology>
    </subcellularLocation>
</comment>
<dbReference type="Proteomes" id="UP000182373">
    <property type="component" value="Chromosome"/>
</dbReference>
<dbReference type="Pfam" id="PF02417">
    <property type="entry name" value="Chromate_transp"/>
    <property type="match status" value="1"/>
</dbReference>
<keyword evidence="3" id="KW-1003">Cell membrane</keyword>
<evidence type="ECO:0000256" key="7">
    <source>
        <dbReference type="SAM" id="Phobius"/>
    </source>
</evidence>
<dbReference type="PANTHER" id="PTHR43663">
    <property type="entry name" value="CHROMATE TRANSPORT PROTEIN-RELATED"/>
    <property type="match status" value="1"/>
</dbReference>
<comment type="similarity">
    <text evidence="2">Belongs to the chromate ion transporter (CHR) (TC 2.A.51) family.</text>
</comment>
<keyword evidence="4 7" id="KW-0812">Transmembrane</keyword>
<feature type="transmembrane region" description="Helical" evidence="7">
    <location>
        <begin position="85"/>
        <end position="111"/>
    </location>
</feature>
<reference evidence="9" key="1">
    <citation type="submission" date="2016-11" db="EMBL/GenBank/DDBJ databases">
        <title>Comparative genomic and phenotypic analysis of Granulibacter bethesdensis clinical isolates from patients with chronic granulomatous disease.</title>
        <authorList>
            <person name="Zarember K.A."/>
            <person name="Porcella S.F."/>
            <person name="Chu J."/>
            <person name="Ding L."/>
            <person name="Dahlstrom E."/>
            <person name="Barbian K."/>
            <person name="Martens C."/>
            <person name="Sykora L."/>
            <person name="Kramer S."/>
            <person name="Pettinato A.M."/>
            <person name="Hong H."/>
            <person name="Wald G."/>
            <person name="Berg L.J."/>
            <person name="Rogge L.S."/>
            <person name="Greenberg D.E."/>
            <person name="Falcone E.L."/>
            <person name="Neves J.F."/>
            <person name="Simoes M.J."/>
            <person name="Casal M."/>
            <person name="Rodriguez-Lopez F.C."/>
            <person name="Zelazny A."/>
            <person name="Gallin J.I."/>
            <person name="Holland S.M."/>
        </authorList>
    </citation>
    <scope>NUCLEOTIDE SEQUENCE [LARGE SCALE GENOMIC DNA]</scope>
    <source>
        <strain evidence="9">NIH9.1</strain>
    </source>
</reference>
<gene>
    <name evidence="8" type="ORF">GbCGDNIH9_0731</name>
</gene>
<evidence type="ECO:0000256" key="2">
    <source>
        <dbReference type="ARBA" id="ARBA00005262"/>
    </source>
</evidence>
<dbReference type="GO" id="GO:0015109">
    <property type="term" value="F:chromate transmembrane transporter activity"/>
    <property type="evidence" value="ECO:0007669"/>
    <property type="project" value="InterPro"/>
</dbReference>
<dbReference type="PANTHER" id="PTHR43663:SF1">
    <property type="entry name" value="CHROMATE TRANSPORTER"/>
    <property type="match status" value="1"/>
</dbReference>
<keyword evidence="6 7" id="KW-0472">Membrane</keyword>
<evidence type="ECO:0000256" key="6">
    <source>
        <dbReference type="ARBA" id="ARBA00023136"/>
    </source>
</evidence>
<evidence type="ECO:0000256" key="5">
    <source>
        <dbReference type="ARBA" id="ARBA00022989"/>
    </source>
</evidence>
<evidence type="ECO:0000313" key="8">
    <source>
        <dbReference type="EMBL" id="APH53983.1"/>
    </source>
</evidence>
<dbReference type="InterPro" id="IPR052518">
    <property type="entry name" value="CHR_Transporter"/>
</dbReference>
<feature type="transmembrane region" description="Helical" evidence="7">
    <location>
        <begin position="21"/>
        <end position="40"/>
    </location>
</feature>
<dbReference type="GO" id="GO:0005886">
    <property type="term" value="C:plasma membrane"/>
    <property type="evidence" value="ECO:0007669"/>
    <property type="project" value="UniProtKB-SubCell"/>
</dbReference>
<proteinExistence type="inferred from homology"/>
<sequence>MGLVDNREGSERMIPPRLLDIIVLFGGASLLSFGGGNAIVPHLQMQTVEVYHWLTAQQFADAYAMAQVAPGPSTLLVTILGYDAAGISGAVLATIAMLIPSSLLVFGAAMLWKSMGEGRFRRIFERAMAPLAVGLVLASGIIITKSNDHSWPAYAITAASTLVLCRWHLHPVAVMACCGIIGWLVKL</sequence>